<protein>
    <submittedName>
        <fullName evidence="3">DUF4019 domain-containing protein</fullName>
    </submittedName>
</protein>
<dbReference type="EMBL" id="JARXRO010000007">
    <property type="protein sequence ID" value="MDH5832582.1"/>
    <property type="molecule type" value="Genomic_DNA"/>
</dbReference>
<reference evidence="3 4" key="1">
    <citation type="submission" date="2023-04" db="EMBL/GenBank/DDBJ databases">
        <title>Luteimonas sp. M1R5S59.</title>
        <authorList>
            <person name="Sun J.-Q."/>
        </authorList>
    </citation>
    <scope>NUCLEOTIDE SEQUENCE [LARGE SCALE GENOMIC DNA]</scope>
    <source>
        <strain evidence="3 4">M1R5S59</strain>
    </source>
</reference>
<evidence type="ECO:0000256" key="2">
    <source>
        <dbReference type="SAM" id="SignalP"/>
    </source>
</evidence>
<name>A0ABT6JPH4_9GAMM</name>
<evidence type="ECO:0000313" key="4">
    <source>
        <dbReference type="Proteomes" id="UP001156873"/>
    </source>
</evidence>
<sequence>MNRLRLCSTLAALVLCSAAFAQQPAQQPQARPAAQGAQAPAQQPEMEQLTAEQRAALAKQDAEMGQAALQVMQLVDANRIGEVWDGASAMMKQAVTRDEFVKQVTIDRNRLGAPSSRANPQVSRSLFRAGQQVPEGLYINVRSATTFANEPQPVRELVSFRLDEDRVWRVSGYSLR</sequence>
<dbReference type="RefSeq" id="WP_280576763.1">
    <property type="nucleotide sequence ID" value="NZ_JARXRO010000007.1"/>
</dbReference>
<dbReference type="Pfam" id="PF13211">
    <property type="entry name" value="DUF4019"/>
    <property type="match status" value="1"/>
</dbReference>
<proteinExistence type="predicted"/>
<evidence type="ECO:0000313" key="3">
    <source>
        <dbReference type="EMBL" id="MDH5832582.1"/>
    </source>
</evidence>
<keyword evidence="4" id="KW-1185">Reference proteome</keyword>
<evidence type="ECO:0000256" key="1">
    <source>
        <dbReference type="SAM" id="MobiDB-lite"/>
    </source>
</evidence>
<feature type="chain" id="PRO_5046272210" evidence="2">
    <location>
        <begin position="22"/>
        <end position="176"/>
    </location>
</feature>
<accession>A0ABT6JPH4</accession>
<organism evidence="3 4">
    <name type="scientific">Luteimonas kalidii</name>
    <dbReference type="NCBI Taxonomy" id="3042025"/>
    <lineage>
        <taxon>Bacteria</taxon>
        <taxon>Pseudomonadati</taxon>
        <taxon>Pseudomonadota</taxon>
        <taxon>Gammaproteobacteria</taxon>
        <taxon>Lysobacterales</taxon>
        <taxon>Lysobacteraceae</taxon>
        <taxon>Luteimonas</taxon>
    </lineage>
</organism>
<comment type="caution">
    <text evidence="3">The sequence shown here is derived from an EMBL/GenBank/DDBJ whole genome shotgun (WGS) entry which is preliminary data.</text>
</comment>
<feature type="region of interest" description="Disordered" evidence="1">
    <location>
        <begin position="27"/>
        <end position="57"/>
    </location>
</feature>
<feature type="compositionally biased region" description="Low complexity" evidence="1">
    <location>
        <begin position="27"/>
        <end position="44"/>
    </location>
</feature>
<dbReference type="Proteomes" id="UP001156873">
    <property type="component" value="Unassembled WGS sequence"/>
</dbReference>
<gene>
    <name evidence="3" type="ORF">QFW81_01355</name>
</gene>
<dbReference type="InterPro" id="IPR025091">
    <property type="entry name" value="DUF4019"/>
</dbReference>
<feature type="signal peptide" evidence="2">
    <location>
        <begin position="1"/>
        <end position="21"/>
    </location>
</feature>
<keyword evidence="2" id="KW-0732">Signal</keyword>